<dbReference type="InterPro" id="IPR044643">
    <property type="entry name" value="TrpF_fam"/>
</dbReference>
<comment type="similarity">
    <text evidence="9">Belongs to the TrpF family.</text>
</comment>
<keyword evidence="7 9" id="KW-0057">Aromatic amino acid biosynthesis</keyword>
<dbReference type="InterPro" id="IPR001240">
    <property type="entry name" value="PRAI_dom"/>
</dbReference>
<keyword evidence="12" id="KW-1185">Reference proteome</keyword>
<dbReference type="STRING" id="45851.BHV86_03765"/>
<evidence type="ECO:0000256" key="8">
    <source>
        <dbReference type="ARBA" id="ARBA00023235"/>
    </source>
</evidence>
<dbReference type="Gene3D" id="3.20.20.70">
    <property type="entry name" value="Aldolase class I"/>
    <property type="match status" value="1"/>
</dbReference>
<comment type="catalytic activity">
    <reaction evidence="1 9">
        <text>N-(5-phospho-beta-D-ribosyl)anthranilate = 1-(2-carboxyphenylamino)-1-deoxy-D-ribulose 5-phosphate</text>
        <dbReference type="Rhea" id="RHEA:21540"/>
        <dbReference type="ChEBI" id="CHEBI:18277"/>
        <dbReference type="ChEBI" id="CHEBI:58613"/>
        <dbReference type="EC" id="5.3.1.24"/>
    </reaction>
</comment>
<dbReference type="Proteomes" id="UP000006238">
    <property type="component" value="Unassembled WGS sequence"/>
</dbReference>
<dbReference type="AlphaFoldDB" id="D4S349"/>
<dbReference type="HAMAP" id="MF_00135">
    <property type="entry name" value="PRAI"/>
    <property type="match status" value="1"/>
</dbReference>
<dbReference type="EMBL" id="ABWN01000043">
    <property type="protein sequence ID" value="EFF67330.1"/>
    <property type="molecule type" value="Genomic_DNA"/>
</dbReference>
<accession>D4S349</accession>
<evidence type="ECO:0000256" key="1">
    <source>
        <dbReference type="ARBA" id="ARBA00001164"/>
    </source>
</evidence>
<evidence type="ECO:0000256" key="6">
    <source>
        <dbReference type="ARBA" id="ARBA00022822"/>
    </source>
</evidence>
<evidence type="ECO:0000256" key="4">
    <source>
        <dbReference type="ARBA" id="ARBA00022272"/>
    </source>
</evidence>
<dbReference type="GeneID" id="98919051"/>
<evidence type="ECO:0000256" key="7">
    <source>
        <dbReference type="ARBA" id="ARBA00023141"/>
    </source>
</evidence>
<dbReference type="EC" id="5.3.1.24" evidence="3 9"/>
<dbReference type="InterPro" id="IPR011060">
    <property type="entry name" value="RibuloseP-bd_barrel"/>
</dbReference>
<dbReference type="GO" id="GO:0000162">
    <property type="term" value="P:L-tryptophan biosynthetic process"/>
    <property type="evidence" value="ECO:0007669"/>
    <property type="project" value="UniProtKB-UniRule"/>
</dbReference>
<dbReference type="UniPathway" id="UPA00035">
    <property type="reaction ID" value="UER00042"/>
</dbReference>
<dbReference type="PANTHER" id="PTHR42894">
    <property type="entry name" value="N-(5'-PHOSPHORIBOSYL)ANTHRANILATE ISOMERASE"/>
    <property type="match status" value="1"/>
</dbReference>
<keyword evidence="8 9" id="KW-0413">Isomerase</keyword>
<keyword evidence="5 9" id="KW-0028">Amino-acid biosynthesis</keyword>
<dbReference type="RefSeq" id="WP_005604760.1">
    <property type="nucleotide sequence ID" value="NZ_GG663526.1"/>
</dbReference>
<evidence type="ECO:0000256" key="2">
    <source>
        <dbReference type="ARBA" id="ARBA00004664"/>
    </source>
</evidence>
<comment type="caution">
    <text evidence="11">The sequence shown here is derived from an EMBL/GenBank/DDBJ whole genome shotgun (WGS) entry which is preliminary data.</text>
</comment>
<dbReference type="CDD" id="cd00405">
    <property type="entry name" value="PRAI"/>
    <property type="match status" value="1"/>
</dbReference>
<reference evidence="11 12" key="1">
    <citation type="submission" date="2010-02" db="EMBL/GenBank/DDBJ databases">
        <authorList>
            <person name="Weinstock G."/>
            <person name="Sodergren E."/>
            <person name="Clifton S."/>
            <person name="Fulton L."/>
            <person name="Fulton B."/>
            <person name="Courtney L."/>
            <person name="Fronick C."/>
            <person name="Harrison M."/>
            <person name="Strong C."/>
            <person name="Farmer C."/>
            <person name="Delahaunty K."/>
            <person name="Markovic C."/>
            <person name="Hall O."/>
            <person name="Minx P."/>
            <person name="Tomlinson C."/>
            <person name="Mitreva M."/>
            <person name="Nelson J."/>
            <person name="Hou S."/>
            <person name="Wollam A."/>
            <person name="Pepin K.H."/>
            <person name="Johnson M."/>
            <person name="Bhonagiri V."/>
            <person name="Zhang X."/>
            <person name="Suruliraj S."/>
            <person name="Warren W."/>
            <person name="Chinwalla A."/>
            <person name="Mardis E.R."/>
            <person name="Wilson R.K."/>
        </authorList>
    </citation>
    <scope>NUCLEOTIDE SEQUENCE [LARGE SCALE GENOMIC DNA]</scope>
    <source>
        <strain evidence="11 12">DSM 2876</strain>
    </source>
</reference>
<evidence type="ECO:0000256" key="5">
    <source>
        <dbReference type="ARBA" id="ARBA00022605"/>
    </source>
</evidence>
<sequence>MQKIKICGIRRAADIEIVNKYRPDYIGFIFYKKSKRYISEADAMELRKRLLPEIKTVGVFVNEKPEIVAEYLNDGVIDIAQLHGTEPEEDILFIKKMTGRPVIKAVSVETQSDCEKYNESGADYILLDNGKGGTGKCFDWKLIGNVTKPFFLAGGINESNIDEAIAISPYAVDVSGGVETDGFKDEDKIRKIINKCRKEL</sequence>
<name>D4S349_9FIRM</name>
<keyword evidence="6 9" id="KW-0822">Tryptophan biosynthesis</keyword>
<gene>
    <name evidence="9 11" type="primary">trpF</name>
    <name evidence="11" type="ORF">BUTYVIB_02528</name>
</gene>
<evidence type="ECO:0000313" key="12">
    <source>
        <dbReference type="Proteomes" id="UP000006238"/>
    </source>
</evidence>
<proteinExistence type="inferred from homology"/>
<dbReference type="HOGENOM" id="CLU_076364_1_0_9"/>
<evidence type="ECO:0000256" key="3">
    <source>
        <dbReference type="ARBA" id="ARBA00012572"/>
    </source>
</evidence>
<comment type="pathway">
    <text evidence="2 9">Amino-acid biosynthesis; L-tryptophan biosynthesis; L-tryptophan from chorismate: step 3/5.</text>
</comment>
<protein>
    <recommendedName>
        <fullName evidence="4 9">N-(5'-phosphoribosyl)anthranilate isomerase</fullName>
        <shortName evidence="9">PRAI</shortName>
        <ecNumber evidence="3 9">5.3.1.24</ecNumber>
    </recommendedName>
</protein>
<feature type="domain" description="N-(5'phosphoribosyl) anthranilate isomerase (PRAI)" evidence="10">
    <location>
        <begin position="4"/>
        <end position="194"/>
    </location>
</feature>
<evidence type="ECO:0000259" key="10">
    <source>
        <dbReference type="Pfam" id="PF00697"/>
    </source>
</evidence>
<dbReference type="GO" id="GO:0004640">
    <property type="term" value="F:phosphoribosylanthranilate isomerase activity"/>
    <property type="evidence" value="ECO:0007669"/>
    <property type="project" value="UniProtKB-UniRule"/>
</dbReference>
<evidence type="ECO:0000256" key="9">
    <source>
        <dbReference type="HAMAP-Rule" id="MF_00135"/>
    </source>
</evidence>
<dbReference type="InterPro" id="IPR013785">
    <property type="entry name" value="Aldolase_TIM"/>
</dbReference>
<dbReference type="SUPFAM" id="SSF51366">
    <property type="entry name" value="Ribulose-phoshate binding barrel"/>
    <property type="match status" value="1"/>
</dbReference>
<organism evidence="11 12">
    <name type="scientific">Eshraghiella crossota DSM 2876</name>
    <dbReference type="NCBI Taxonomy" id="511680"/>
    <lineage>
        <taxon>Bacteria</taxon>
        <taxon>Bacillati</taxon>
        <taxon>Bacillota</taxon>
        <taxon>Clostridia</taxon>
        <taxon>Lachnospirales</taxon>
        <taxon>Lachnospiraceae</taxon>
        <taxon>Eshraghiella</taxon>
    </lineage>
</organism>
<dbReference type="PANTHER" id="PTHR42894:SF1">
    <property type="entry name" value="N-(5'-PHOSPHORIBOSYL)ANTHRANILATE ISOMERASE"/>
    <property type="match status" value="1"/>
</dbReference>
<dbReference type="eggNOG" id="COG0135">
    <property type="taxonomic scope" value="Bacteria"/>
</dbReference>
<dbReference type="Pfam" id="PF00697">
    <property type="entry name" value="PRAI"/>
    <property type="match status" value="1"/>
</dbReference>
<evidence type="ECO:0000313" key="11">
    <source>
        <dbReference type="EMBL" id="EFF67330.1"/>
    </source>
</evidence>